<evidence type="ECO:0000256" key="1">
    <source>
        <dbReference type="ARBA" id="ARBA00022737"/>
    </source>
</evidence>
<dbReference type="SUPFAM" id="SSF48403">
    <property type="entry name" value="Ankyrin repeat"/>
    <property type="match status" value="1"/>
</dbReference>
<evidence type="ECO:0000256" key="2">
    <source>
        <dbReference type="ARBA" id="ARBA00023043"/>
    </source>
</evidence>
<name>A0A8J2N6U1_9PLEO</name>
<dbReference type="InterPro" id="IPR036770">
    <property type="entry name" value="Ankyrin_rpt-contain_sf"/>
</dbReference>
<feature type="repeat" description="ANK" evidence="3">
    <location>
        <begin position="885"/>
        <end position="917"/>
    </location>
</feature>
<feature type="domain" description="GPI inositol-deacylase winged helix" evidence="4">
    <location>
        <begin position="523"/>
        <end position="603"/>
    </location>
</feature>
<feature type="repeat" description="ANK" evidence="3">
    <location>
        <begin position="918"/>
        <end position="952"/>
    </location>
</feature>
<dbReference type="PROSITE" id="PS50297">
    <property type="entry name" value="ANK_REP_REGION"/>
    <property type="match status" value="5"/>
</dbReference>
<dbReference type="InterPro" id="IPR054471">
    <property type="entry name" value="GPIID_WHD"/>
</dbReference>
<feature type="repeat" description="ANK" evidence="3">
    <location>
        <begin position="820"/>
        <end position="852"/>
    </location>
</feature>
<dbReference type="PANTHER" id="PTHR24126">
    <property type="entry name" value="ANKYRIN REPEAT, PH AND SEC7 DOMAIN CONTAINING PROTEIN SECG-RELATED"/>
    <property type="match status" value="1"/>
</dbReference>
<feature type="domain" description="Nephrocystin 3-like N-terminal" evidence="5">
    <location>
        <begin position="248"/>
        <end position="415"/>
    </location>
</feature>
<dbReference type="Pfam" id="PF22939">
    <property type="entry name" value="WHD_GPIID"/>
    <property type="match status" value="1"/>
</dbReference>
<dbReference type="EMBL" id="CAJRGZ010000030">
    <property type="protein sequence ID" value="CAG5184572.1"/>
    <property type="molecule type" value="Genomic_DNA"/>
</dbReference>
<dbReference type="InterPro" id="IPR002110">
    <property type="entry name" value="Ankyrin_rpt"/>
</dbReference>
<organism evidence="6 7">
    <name type="scientific">Alternaria atra</name>
    <dbReference type="NCBI Taxonomy" id="119953"/>
    <lineage>
        <taxon>Eukaryota</taxon>
        <taxon>Fungi</taxon>
        <taxon>Dikarya</taxon>
        <taxon>Ascomycota</taxon>
        <taxon>Pezizomycotina</taxon>
        <taxon>Dothideomycetes</taxon>
        <taxon>Pleosporomycetidae</taxon>
        <taxon>Pleosporales</taxon>
        <taxon>Pleosporineae</taxon>
        <taxon>Pleosporaceae</taxon>
        <taxon>Alternaria</taxon>
        <taxon>Alternaria sect. Ulocladioides</taxon>
    </lineage>
</organism>
<dbReference type="SMART" id="SM00248">
    <property type="entry name" value="ANK"/>
    <property type="match status" value="8"/>
</dbReference>
<dbReference type="InterPro" id="IPR056884">
    <property type="entry name" value="NPHP3-like_N"/>
</dbReference>
<dbReference type="Pfam" id="PF24883">
    <property type="entry name" value="NPHP3_N"/>
    <property type="match status" value="1"/>
</dbReference>
<proteinExistence type="predicted"/>
<protein>
    <recommendedName>
        <fullName evidence="8">NACHT domain-containing protein</fullName>
    </recommendedName>
</protein>
<evidence type="ECO:0000313" key="6">
    <source>
        <dbReference type="EMBL" id="CAG5184572.1"/>
    </source>
</evidence>
<dbReference type="Gene3D" id="1.25.40.20">
    <property type="entry name" value="Ankyrin repeat-containing domain"/>
    <property type="match status" value="3"/>
</dbReference>
<dbReference type="RefSeq" id="XP_043174551.1">
    <property type="nucleotide sequence ID" value="XM_043318616.1"/>
</dbReference>
<dbReference type="PROSITE" id="PS50088">
    <property type="entry name" value="ANK_REPEAT"/>
    <property type="match status" value="5"/>
</dbReference>
<comment type="caution">
    <text evidence="6">The sequence shown here is derived from an EMBL/GenBank/DDBJ whole genome shotgun (WGS) entry which is preliminary data.</text>
</comment>
<dbReference type="GeneID" id="67011196"/>
<dbReference type="AlphaFoldDB" id="A0A8J2N6U1"/>
<evidence type="ECO:0000259" key="5">
    <source>
        <dbReference type="Pfam" id="PF24883"/>
    </source>
</evidence>
<evidence type="ECO:0000256" key="3">
    <source>
        <dbReference type="PROSITE-ProRule" id="PRU00023"/>
    </source>
</evidence>
<keyword evidence="1" id="KW-0677">Repeat</keyword>
<gene>
    <name evidence="6" type="ORF">ALTATR162_LOCUS10976</name>
</gene>
<keyword evidence="7" id="KW-1185">Reference proteome</keyword>
<dbReference type="Proteomes" id="UP000676310">
    <property type="component" value="Unassembled WGS sequence"/>
</dbReference>
<dbReference type="Pfam" id="PF12796">
    <property type="entry name" value="Ank_2"/>
    <property type="match status" value="4"/>
</dbReference>
<dbReference type="OrthoDB" id="195446at2759"/>
<dbReference type="Gene3D" id="3.40.50.300">
    <property type="entry name" value="P-loop containing nucleotide triphosphate hydrolases"/>
    <property type="match status" value="1"/>
</dbReference>
<reference evidence="6" key="1">
    <citation type="submission" date="2021-05" db="EMBL/GenBank/DDBJ databases">
        <authorList>
            <person name="Stam R."/>
        </authorList>
    </citation>
    <scope>NUCLEOTIDE SEQUENCE</scope>
    <source>
        <strain evidence="6">CS162</strain>
    </source>
</reference>
<keyword evidence="2 3" id="KW-0040">ANK repeat</keyword>
<dbReference type="InterPro" id="IPR027417">
    <property type="entry name" value="P-loop_NTPase"/>
</dbReference>
<accession>A0A8J2N6U1</accession>
<evidence type="ECO:0000313" key="7">
    <source>
        <dbReference type="Proteomes" id="UP000676310"/>
    </source>
</evidence>
<evidence type="ECO:0008006" key="8">
    <source>
        <dbReference type="Google" id="ProtNLM"/>
    </source>
</evidence>
<feature type="repeat" description="ANK" evidence="3">
    <location>
        <begin position="749"/>
        <end position="781"/>
    </location>
</feature>
<dbReference type="SUPFAM" id="SSF52540">
    <property type="entry name" value="P-loop containing nucleoside triphosphate hydrolases"/>
    <property type="match status" value="1"/>
</dbReference>
<evidence type="ECO:0000259" key="4">
    <source>
        <dbReference type="Pfam" id="PF22939"/>
    </source>
</evidence>
<sequence length="1111" mass="123972">MPDVLGAVTGVIGACDVIARATLKSLEYISEVKAAPKHLERLKDELETLESVTSALRGFLKSARVARIGFTESCPIFIFVDKCKDHVVELEQYFAEKKTQSRLLWPLDAKPGLEKRLEGIQKFVNLFHLALSVNGWSYFCKEAEEAGKMLKQELDEWKEVRKTLQPLNNMSEDLQHIRSHCRVIEAGLELLRDSTAPKLEEIKVHLQAHLDKESMEERKRSHNELLNWLSADDLLVKHRQVLGTRQKGTGGWSEQMLRETDWLYKQSSRTLWCHGIPGCGKTVIFSTILEHIKAQSDPKCTLVAAIYLDYKDQRFHDLRSVLAALTRQLIESSLDAERLVELVRPTKDTCTVRGQSAPNVSDLDGLLLCIEDLGYSFILCFDALDEISEPVQHELLSWLSCTSAHRSLKTLLMSRSNIKVRPWGSIFLEHRIIATVEDLRTYLEARVSDTKSEDLREILARRPLIKEEIVSKIISRSDGMFLLASLHFTSLEDALSEREVRDLLHGTSDQVIDHYDVYLRRIQSQRQSQLALKAISWVHLARRPLTAPELLEAIAIRAHDTDLDRTGMITIERLLSMTGGLLVYESESQHVRLVHETLQAYLHGAKGAALLNTHLSVAEVLEAYLCFGVFDSQLPVSTASSWADISSLCRTHRLLDYAMRDWGYHVCKAKFRATSVGLKIAERIAGSPILVALIKFLGLLPHPLIDGEGFLTIHVAALLQCPPVVLHCVQKHLAVAEHSYSSLDKPNSMGLTPLHLASMVDNLEAVQDLVKHGASVAAKDRNDRTCVYWAAYCASTKVLQYLLTREEVSQLDLLNVADVDRVTPLHIAIRRGHAKVAETLVNGGAVQNNLTSAEQTPLHYAVQHLPQLTGLLLRGGTHIEQASNNGRTCLAWACVLGDESCLRILLEGGAKIQVKDKEGATPLHILMESTRDPVGATKLLLHYGANPYTQDNAGQTPILIALRQKRFLAAECLLSQQATPSQDCDAKILLLREASHQSDCPEVIWNQLGDVNVQNDCGQSALHLAAIDQKVTQIRNLHDHGADLELRDMTGQCPLQIAVRHSVKRRHVSHIKHSEGDVVSALLARGASVLSQAYSVIFLLRHAILTWIGGG</sequence>
<feature type="repeat" description="ANK" evidence="3">
    <location>
        <begin position="1017"/>
        <end position="1049"/>
    </location>
</feature>